<evidence type="ECO:0000313" key="2">
    <source>
        <dbReference type="Proteomes" id="UP001605036"/>
    </source>
</evidence>
<gene>
    <name evidence="1" type="ORF">R1flu_006778</name>
</gene>
<organism evidence="1 2">
    <name type="scientific">Riccia fluitans</name>
    <dbReference type="NCBI Taxonomy" id="41844"/>
    <lineage>
        <taxon>Eukaryota</taxon>
        <taxon>Viridiplantae</taxon>
        <taxon>Streptophyta</taxon>
        <taxon>Embryophyta</taxon>
        <taxon>Marchantiophyta</taxon>
        <taxon>Marchantiopsida</taxon>
        <taxon>Marchantiidae</taxon>
        <taxon>Marchantiales</taxon>
        <taxon>Ricciaceae</taxon>
        <taxon>Riccia</taxon>
    </lineage>
</organism>
<reference evidence="1 2" key="1">
    <citation type="submission" date="2024-09" db="EMBL/GenBank/DDBJ databases">
        <title>Chromosome-scale assembly of Riccia fluitans.</title>
        <authorList>
            <person name="Paukszto L."/>
            <person name="Sawicki J."/>
            <person name="Karawczyk K."/>
            <person name="Piernik-Szablinska J."/>
            <person name="Szczecinska M."/>
            <person name="Mazdziarz M."/>
        </authorList>
    </citation>
    <scope>NUCLEOTIDE SEQUENCE [LARGE SCALE GENOMIC DNA]</scope>
    <source>
        <strain evidence="1">Rf_01</strain>
        <tissue evidence="1">Aerial parts of the thallus</tissue>
    </source>
</reference>
<name>A0ABD1YWZ6_9MARC</name>
<protein>
    <submittedName>
        <fullName evidence="1">Uncharacterized protein</fullName>
    </submittedName>
</protein>
<keyword evidence="2" id="KW-1185">Reference proteome</keyword>
<accession>A0ABD1YWZ6</accession>
<sequence>MNANSSRLGAWRSECLRLSVSAISFTVHNVSTRTPRHILSSYDEEFEDSAACSVSAGGDDFNLAIEDIVWKSMNCHICAYKECLSTECPLLLSFTAGHKVVV</sequence>
<evidence type="ECO:0000313" key="1">
    <source>
        <dbReference type="EMBL" id="KAL2635299.1"/>
    </source>
</evidence>
<dbReference type="Proteomes" id="UP001605036">
    <property type="component" value="Unassembled WGS sequence"/>
</dbReference>
<comment type="caution">
    <text evidence="1">The sequence shown here is derived from an EMBL/GenBank/DDBJ whole genome shotgun (WGS) entry which is preliminary data.</text>
</comment>
<proteinExistence type="predicted"/>
<dbReference type="AlphaFoldDB" id="A0ABD1YWZ6"/>
<dbReference type="EMBL" id="JBHFFA010000003">
    <property type="protein sequence ID" value="KAL2635299.1"/>
    <property type="molecule type" value="Genomic_DNA"/>
</dbReference>